<evidence type="ECO:0000313" key="1">
    <source>
        <dbReference type="EMBL" id="KAK3058944.1"/>
    </source>
</evidence>
<evidence type="ECO:0000313" key="2">
    <source>
        <dbReference type="Proteomes" id="UP001271007"/>
    </source>
</evidence>
<dbReference type="AlphaFoldDB" id="A0AAJ0GJW7"/>
<reference evidence="1" key="1">
    <citation type="submission" date="2023-04" db="EMBL/GenBank/DDBJ databases">
        <title>Black Yeasts Isolated from many extreme environments.</title>
        <authorList>
            <person name="Coleine C."/>
            <person name="Stajich J.E."/>
            <person name="Selbmann L."/>
        </authorList>
    </citation>
    <scope>NUCLEOTIDE SEQUENCE</scope>
    <source>
        <strain evidence="1">CCFEE 5312</strain>
    </source>
</reference>
<dbReference type="SUPFAM" id="SSF53335">
    <property type="entry name" value="S-adenosyl-L-methionine-dependent methyltransferases"/>
    <property type="match status" value="1"/>
</dbReference>
<dbReference type="EMBL" id="JAWDJX010000001">
    <property type="protein sequence ID" value="KAK3058944.1"/>
    <property type="molecule type" value="Genomic_DNA"/>
</dbReference>
<organism evidence="1 2">
    <name type="scientific">Extremus antarcticus</name>
    <dbReference type="NCBI Taxonomy" id="702011"/>
    <lineage>
        <taxon>Eukaryota</taxon>
        <taxon>Fungi</taxon>
        <taxon>Dikarya</taxon>
        <taxon>Ascomycota</taxon>
        <taxon>Pezizomycotina</taxon>
        <taxon>Dothideomycetes</taxon>
        <taxon>Dothideomycetidae</taxon>
        <taxon>Mycosphaerellales</taxon>
        <taxon>Extremaceae</taxon>
        <taxon>Extremus</taxon>
    </lineage>
</organism>
<dbReference type="InterPro" id="IPR029063">
    <property type="entry name" value="SAM-dependent_MTases_sf"/>
</dbReference>
<keyword evidence="2" id="KW-1185">Reference proteome</keyword>
<sequence>MASTAPPSGQIYDAVASSYDVIWSIPAIWARGKTKQSSTWPAVPASACACSNSLGRANSLGSTSPAKCSGLREAQPGSESFDLHHADCSKDMAHLGLEEGGFDLVLGMWLLNYPEDREGMRGMWQNIFAFLKPGKGVFVGIVQNRDVVQPESMKNKMAKYGARETNVAELENGDGWSMHIEFDSTPKVEFDTFVIKKEVLEIKAERAGMAKLRYVKAGEEVKGVVEGKSEEWWRELLEEYPNQVVIAEKA</sequence>
<dbReference type="Proteomes" id="UP001271007">
    <property type="component" value="Unassembled WGS sequence"/>
</dbReference>
<gene>
    <name evidence="1" type="ORF">LTR09_000510</name>
</gene>
<name>A0AAJ0GJW7_9PEZI</name>
<proteinExistence type="predicted"/>
<protein>
    <submittedName>
        <fullName evidence="1">Uncharacterized protein</fullName>
    </submittedName>
</protein>
<accession>A0AAJ0GJW7</accession>
<comment type="caution">
    <text evidence="1">The sequence shown here is derived from an EMBL/GenBank/DDBJ whole genome shotgun (WGS) entry which is preliminary data.</text>
</comment>
<dbReference type="Gene3D" id="3.40.50.150">
    <property type="entry name" value="Vaccinia Virus protein VP39"/>
    <property type="match status" value="1"/>
</dbReference>